<evidence type="ECO:0000313" key="1">
    <source>
        <dbReference type="EMBL" id="AXE27973.1"/>
    </source>
</evidence>
<name>A0A344UAQ2_9ACTN</name>
<geneLocation type="plasmid" evidence="1 2">
    <name>unnamed1</name>
</geneLocation>
<dbReference type="AlphaFoldDB" id="A0A344UAQ2"/>
<dbReference type="Proteomes" id="UP000252004">
    <property type="component" value="Plasmid unnamed1"/>
</dbReference>
<keyword evidence="1" id="KW-0614">Plasmid</keyword>
<proteinExistence type="predicted"/>
<reference evidence="1 2" key="1">
    <citation type="submission" date="2018-01" db="EMBL/GenBank/DDBJ databases">
        <title>Draft genome Sequence of streptomyces globosus LZH-48.</title>
        <authorList>
            <person name="Ran K."/>
            <person name="Li Z."/>
            <person name="Wei S."/>
            <person name="Dong R."/>
        </authorList>
    </citation>
    <scope>NUCLEOTIDE SEQUENCE [LARGE SCALE GENOMIC DNA]</scope>
    <source>
        <strain evidence="1 2">LZH-48</strain>
        <plasmid evidence="1 2">unnamed1</plasmid>
    </source>
</reference>
<protein>
    <submittedName>
        <fullName evidence="1">Uncharacterized protein</fullName>
    </submittedName>
</protein>
<accession>A0A344UAQ2</accession>
<dbReference type="OrthoDB" id="4321441at2"/>
<evidence type="ECO:0000313" key="2">
    <source>
        <dbReference type="Proteomes" id="UP000252004"/>
    </source>
</evidence>
<sequence>MIVPDPSVAPAAVLAHVRALCEVVLRSEDVERLADFQDTFDQAGARTYACLLYTLGKRDSALYWWRFAAGAGDPLAAHLLAAHHAAVGLTPDARVWRAFAQMLGFTLDEHLPKPVHTETALAEAFASEIPWDNARGAFLSGFPRDLATR</sequence>
<organism evidence="1 2">
    <name type="scientific">Streptomyces globosus</name>
    <dbReference type="NCBI Taxonomy" id="68209"/>
    <lineage>
        <taxon>Bacteria</taxon>
        <taxon>Bacillati</taxon>
        <taxon>Actinomycetota</taxon>
        <taxon>Actinomycetes</taxon>
        <taxon>Kitasatosporales</taxon>
        <taxon>Streptomycetaceae</taxon>
        <taxon>Streptomyces</taxon>
    </lineage>
</organism>
<dbReference type="EMBL" id="CP030863">
    <property type="protein sequence ID" value="AXE27973.1"/>
    <property type="molecule type" value="Genomic_DNA"/>
</dbReference>
<dbReference type="KEGG" id="sgz:C0216_30975"/>
<gene>
    <name evidence="1" type="ORF">C0216_30975</name>
</gene>
<keyword evidence="2" id="KW-1185">Reference proteome</keyword>